<dbReference type="EMBL" id="BQNB010015279">
    <property type="protein sequence ID" value="GJT38116.1"/>
    <property type="molecule type" value="Genomic_DNA"/>
</dbReference>
<organism evidence="5 6">
    <name type="scientific">Tanacetum coccineum</name>
    <dbReference type="NCBI Taxonomy" id="301880"/>
    <lineage>
        <taxon>Eukaryota</taxon>
        <taxon>Viridiplantae</taxon>
        <taxon>Streptophyta</taxon>
        <taxon>Embryophyta</taxon>
        <taxon>Tracheophyta</taxon>
        <taxon>Spermatophyta</taxon>
        <taxon>Magnoliopsida</taxon>
        <taxon>eudicotyledons</taxon>
        <taxon>Gunneridae</taxon>
        <taxon>Pentapetalae</taxon>
        <taxon>asterids</taxon>
        <taxon>campanulids</taxon>
        <taxon>Asterales</taxon>
        <taxon>Asteraceae</taxon>
        <taxon>Asteroideae</taxon>
        <taxon>Anthemideae</taxon>
        <taxon>Anthemidinae</taxon>
        <taxon>Tanacetum</taxon>
    </lineage>
</organism>
<dbReference type="InterPro" id="IPR057670">
    <property type="entry name" value="SH3_retrovirus"/>
</dbReference>
<dbReference type="PANTHER" id="PTHR42648:SF32">
    <property type="entry name" value="RIBONUCLEASE H-LIKE DOMAIN, GAG-PRE-INTEGRASE DOMAIN PROTEIN-RELATED"/>
    <property type="match status" value="1"/>
</dbReference>
<evidence type="ECO:0000256" key="2">
    <source>
        <dbReference type="SAM" id="Coils"/>
    </source>
</evidence>
<dbReference type="Pfam" id="PF22936">
    <property type="entry name" value="Pol_BBD"/>
    <property type="match status" value="1"/>
</dbReference>
<dbReference type="PROSITE" id="PS50994">
    <property type="entry name" value="INTEGRASE"/>
    <property type="match status" value="1"/>
</dbReference>
<name>A0ABQ5DIK6_9ASTR</name>
<feature type="compositionally biased region" description="Low complexity" evidence="3">
    <location>
        <begin position="931"/>
        <end position="941"/>
    </location>
</feature>
<feature type="region of interest" description="Disordered" evidence="3">
    <location>
        <begin position="195"/>
        <end position="220"/>
    </location>
</feature>
<evidence type="ECO:0000313" key="6">
    <source>
        <dbReference type="Proteomes" id="UP001151760"/>
    </source>
</evidence>
<reference evidence="5" key="1">
    <citation type="journal article" date="2022" name="Int. J. Mol. Sci.">
        <title>Draft Genome of Tanacetum Coccineum: Genomic Comparison of Closely Related Tanacetum-Family Plants.</title>
        <authorList>
            <person name="Yamashiro T."/>
            <person name="Shiraishi A."/>
            <person name="Nakayama K."/>
            <person name="Satake H."/>
        </authorList>
    </citation>
    <scope>NUCLEOTIDE SEQUENCE</scope>
</reference>
<dbReference type="Proteomes" id="UP001151760">
    <property type="component" value="Unassembled WGS sequence"/>
</dbReference>
<feature type="coiled-coil region" evidence="2">
    <location>
        <begin position="15"/>
        <end position="42"/>
    </location>
</feature>
<dbReference type="InterPro" id="IPR012337">
    <property type="entry name" value="RNaseH-like_sf"/>
</dbReference>
<evidence type="ECO:0000313" key="5">
    <source>
        <dbReference type="EMBL" id="GJT38116.1"/>
    </source>
</evidence>
<sequence length="959" mass="107825">MHPPTISENCIRVEYNKTEFDLANYKRALASVEKQLDFYKQNEVTFTDKIVVLKSDASFNEAEIIALKSYIEKLKKEKEDNLLKINNYDNATKSLDKVIGSQLVDNNKKGLGYNVVPPPLTGLFVPPSIDLSHSGIEKFKEPEFVGYGVKGDKNVSEISFIETKKTSDAPIIEDWVSDYEEDEIVSKVVKSVNVQQKPKQANEPRNASQIPRYNRENKNELNSKRLGVGFQSSKRACFVCRSLNHQIKDCDYHDKKMGQKPVLNKGKKGTDERESKPVWNDAMRTNHQNFSNNRRNFSPKAVLTKSGKVPISTARQSSPRAAVPISTAKPVNTAAPKSLVNDAKNRSNVFQKRHSPTRRPFHQETALKNRNLKNKVNTVKTNSVNTVKTKRVTSAVGKKGVNAVKPSACWVWRPTIKGIDHVSKASGSYICKRFDYVDPTGRLNGCSRHMTGNKSFLTNYQEYDGGFVAFAGSSKGGKISGKGTIRTGNLDFEDVYFVKELKFNLFSVSQMCDKKNSVLFTETECLILSPDFKLPDENQVMLKIPRKDNMYSFDLKNIVPSKGLTCLIAKATNNESKLWHRRLGHINFKTLNKLVKGNLVRGLPSKIFENDHTCVACQKGKQHKATCKSKLVTSISQPLQILHMDLFGPTFVKSLMGKMYCLVITDDYSRFSWVFFLAKKDETSGILRNFITGIENQLNHRVKIIRSDNGTEFKNQDLNQFCNSKGIKREYSNARTPQQNGVAERKNRTLIEAARTMLADSLLPIPFWAEAVNTACYVQNRVLVTKPHNKTPYELLIGRPPIISFMRPFGCPVSILNTLDHLGKFDGKADEGVLVGYSISSKAFRVYNHRTRKVEENLHVNFLENQPNIAGNGPKWLFDIDSLTNTMNYHPVSAGNRANVNAGIETNSDAGQAEKEKVPDQEYILLPFMPSDSSLSSSNQNSEDKDVNNEPGKGNEGLD</sequence>
<dbReference type="InterPro" id="IPR036397">
    <property type="entry name" value="RNaseH_sf"/>
</dbReference>
<dbReference type="InterPro" id="IPR001584">
    <property type="entry name" value="Integrase_cat-core"/>
</dbReference>
<accession>A0ABQ5DIK6</accession>
<gene>
    <name evidence="5" type="ORF">Tco_0937981</name>
</gene>
<dbReference type="Pfam" id="PF25597">
    <property type="entry name" value="SH3_retrovirus"/>
    <property type="match status" value="1"/>
</dbReference>
<proteinExistence type="predicted"/>
<dbReference type="InterPro" id="IPR039537">
    <property type="entry name" value="Retrotran_Ty1/copia-like"/>
</dbReference>
<keyword evidence="2" id="KW-0175">Coiled coil</keyword>
<keyword evidence="1" id="KW-0645">Protease</keyword>
<keyword evidence="1" id="KW-0378">Hydrolase</keyword>
<keyword evidence="6" id="KW-1185">Reference proteome</keyword>
<dbReference type="InterPro" id="IPR025724">
    <property type="entry name" value="GAG-pre-integrase_dom"/>
</dbReference>
<dbReference type="Pfam" id="PF00665">
    <property type="entry name" value="rve"/>
    <property type="match status" value="1"/>
</dbReference>
<comment type="caution">
    <text evidence="5">The sequence shown here is derived from an EMBL/GenBank/DDBJ whole genome shotgun (WGS) entry which is preliminary data.</text>
</comment>
<evidence type="ECO:0000256" key="3">
    <source>
        <dbReference type="SAM" id="MobiDB-lite"/>
    </source>
</evidence>
<feature type="region of interest" description="Disordered" evidence="3">
    <location>
        <begin position="908"/>
        <end position="959"/>
    </location>
</feature>
<reference evidence="5" key="2">
    <citation type="submission" date="2022-01" db="EMBL/GenBank/DDBJ databases">
        <authorList>
            <person name="Yamashiro T."/>
            <person name="Shiraishi A."/>
            <person name="Satake H."/>
            <person name="Nakayama K."/>
        </authorList>
    </citation>
    <scope>NUCLEOTIDE SEQUENCE</scope>
</reference>
<evidence type="ECO:0000256" key="1">
    <source>
        <dbReference type="ARBA" id="ARBA00022670"/>
    </source>
</evidence>
<dbReference type="PANTHER" id="PTHR42648">
    <property type="entry name" value="TRANSPOSASE, PUTATIVE-RELATED"/>
    <property type="match status" value="1"/>
</dbReference>
<evidence type="ECO:0000259" key="4">
    <source>
        <dbReference type="PROSITE" id="PS50994"/>
    </source>
</evidence>
<feature type="domain" description="Integrase catalytic" evidence="4">
    <location>
        <begin position="634"/>
        <end position="800"/>
    </location>
</feature>
<protein>
    <submittedName>
        <fullName evidence="5">Ribonuclease H-like domain-containing protein</fullName>
    </submittedName>
</protein>
<dbReference type="Gene3D" id="3.30.420.10">
    <property type="entry name" value="Ribonuclease H-like superfamily/Ribonuclease H"/>
    <property type="match status" value="1"/>
</dbReference>
<dbReference type="SUPFAM" id="SSF53098">
    <property type="entry name" value="Ribonuclease H-like"/>
    <property type="match status" value="1"/>
</dbReference>
<dbReference type="InterPro" id="IPR054722">
    <property type="entry name" value="PolX-like_BBD"/>
</dbReference>
<dbReference type="Pfam" id="PF13976">
    <property type="entry name" value="gag_pre-integrs"/>
    <property type="match status" value="1"/>
</dbReference>